<evidence type="ECO:0000313" key="2">
    <source>
        <dbReference type="EMBL" id="AVI26414.1"/>
    </source>
</evidence>
<dbReference type="InterPro" id="IPR029068">
    <property type="entry name" value="Glyas_Bleomycin-R_OHBP_Dase"/>
</dbReference>
<dbReference type="AlphaFoldDB" id="A0A2P1AM95"/>
<accession>A0A2P1AM95</accession>
<dbReference type="EMBL" id="MG844358">
    <property type="protein sequence ID" value="AVI26414.1"/>
    <property type="molecule type" value="Genomic_DNA"/>
</dbReference>
<dbReference type="Gene3D" id="3.10.180.10">
    <property type="entry name" value="2,3-Dihydroxybiphenyl 1,2-Dioxygenase, domain 1"/>
    <property type="match status" value="1"/>
</dbReference>
<dbReference type="PROSITE" id="PS51819">
    <property type="entry name" value="VOC"/>
    <property type="match status" value="1"/>
</dbReference>
<feature type="domain" description="VOC" evidence="1">
    <location>
        <begin position="5"/>
        <end position="120"/>
    </location>
</feature>
<reference evidence="2" key="1">
    <citation type="journal article" date="2018" name="Proc. Natl. Acad. Sci. U.S.A.">
        <title>Single-bacterial genomics validates rich and varied specialized metabolism of uncultivated Entotheonella sponge symbionts.</title>
        <authorList>
            <person name="Mori T."/>
            <person name="Cahn J.K.B."/>
            <person name="Wilson M.C."/>
            <person name="Meoded R.A."/>
            <person name="Wiebach V."/>
            <person name="Martinez A.F.C."/>
            <person name="Helfrich E.J.N."/>
            <person name="Albersmeier A."/>
            <person name="Wibberg D."/>
            <person name="Datwyler S."/>
            <person name="Keren R."/>
            <person name="Lavy A."/>
            <person name="Ruckert C."/>
            <person name="Ilan M."/>
            <person name="Kalinowski J."/>
            <person name="Matsunaga S."/>
            <person name="Takeyama H."/>
            <person name="Piel J."/>
        </authorList>
    </citation>
    <scope>NUCLEOTIDE SEQUENCE</scope>
    <source>
        <strain evidence="2">TSWB1</strain>
    </source>
</reference>
<name>A0A2P1AM95_9BACT</name>
<evidence type="ECO:0000259" key="1">
    <source>
        <dbReference type="PROSITE" id="PS51819"/>
    </source>
</evidence>
<dbReference type="InterPro" id="IPR004360">
    <property type="entry name" value="Glyas_Fos-R_dOase_dom"/>
</dbReference>
<dbReference type="Pfam" id="PF00903">
    <property type="entry name" value="Glyoxalase"/>
    <property type="match status" value="1"/>
</dbReference>
<dbReference type="InterPro" id="IPR037523">
    <property type="entry name" value="VOC_core"/>
</dbReference>
<dbReference type="GO" id="GO:0016740">
    <property type="term" value="F:transferase activity"/>
    <property type="evidence" value="ECO:0007669"/>
    <property type="project" value="UniProtKB-KW"/>
</dbReference>
<protein>
    <submittedName>
        <fullName evidence="2">Glutathione transferase</fullName>
    </submittedName>
</protein>
<dbReference type="SUPFAM" id="SSF54593">
    <property type="entry name" value="Glyoxalase/Bleomycin resistance protein/Dihydroxybiphenyl dioxygenase"/>
    <property type="match status" value="1"/>
</dbReference>
<sequence>MGFVGIEEIFLQVKDLDKAIDFYHHKMGIPLDKHDEERAYLQCDRGHLVLQIENSTGRHQAGGPLHFAFTVTEDTFDKVVETFVNSEFRTRGPMERQEPFKGRALFIFDHDGNETEVNTRYLYDVPLR</sequence>
<keyword evidence="2" id="KW-0808">Transferase</keyword>
<organism evidence="2">
    <name type="scientific">Candidatus Entotheonella serta</name>
    <dbReference type="NCBI Taxonomy" id="1652106"/>
    <lineage>
        <taxon>Bacteria</taxon>
        <taxon>Pseudomonadati</taxon>
        <taxon>Nitrospinota/Tectimicrobiota group</taxon>
        <taxon>Candidatus Tectimicrobiota</taxon>
        <taxon>Candidatus Entotheonellia</taxon>
        <taxon>Candidatus Entotheonellales</taxon>
        <taxon>Candidatus Entotheonellaceae</taxon>
        <taxon>Candidatus Entotheonella</taxon>
    </lineage>
</organism>
<proteinExistence type="predicted"/>